<proteinExistence type="predicted"/>
<reference evidence="2" key="1">
    <citation type="journal article" date="2017" name="Nat. Ecol. Evol.">
        <title>Genome expansion and lineage-specific genetic innovations in the forest pathogenic fungi Armillaria.</title>
        <authorList>
            <person name="Sipos G."/>
            <person name="Prasanna A.N."/>
            <person name="Walter M.C."/>
            <person name="O'Connor E."/>
            <person name="Balint B."/>
            <person name="Krizsan K."/>
            <person name="Kiss B."/>
            <person name="Hess J."/>
            <person name="Varga T."/>
            <person name="Slot J."/>
            <person name="Riley R."/>
            <person name="Boka B."/>
            <person name="Rigling D."/>
            <person name="Barry K."/>
            <person name="Lee J."/>
            <person name="Mihaltcheva S."/>
            <person name="LaButti K."/>
            <person name="Lipzen A."/>
            <person name="Waldron R."/>
            <person name="Moloney N.M."/>
            <person name="Sperisen C."/>
            <person name="Kredics L."/>
            <person name="Vagvoelgyi C."/>
            <person name="Patrignani A."/>
            <person name="Fitzpatrick D."/>
            <person name="Nagy I."/>
            <person name="Doyle S."/>
            <person name="Anderson J.B."/>
            <person name="Grigoriev I.V."/>
            <person name="Gueldener U."/>
            <person name="Muensterkoetter M."/>
            <person name="Nagy L.G."/>
        </authorList>
    </citation>
    <scope>NUCLEOTIDE SEQUENCE [LARGE SCALE GENOMIC DNA]</scope>
    <source>
        <strain evidence="2">28-4</strain>
    </source>
</reference>
<dbReference type="Proteomes" id="UP000218334">
    <property type="component" value="Unassembled WGS sequence"/>
</dbReference>
<name>A0A2H3BIC2_9AGAR</name>
<evidence type="ECO:0000313" key="2">
    <source>
        <dbReference type="Proteomes" id="UP000218334"/>
    </source>
</evidence>
<evidence type="ECO:0000313" key="1">
    <source>
        <dbReference type="EMBL" id="PBK64307.1"/>
    </source>
</evidence>
<keyword evidence="2" id="KW-1185">Reference proteome</keyword>
<dbReference type="EMBL" id="KZ293452">
    <property type="protein sequence ID" value="PBK64307.1"/>
    <property type="molecule type" value="Genomic_DNA"/>
</dbReference>
<organism evidence="1 2">
    <name type="scientific">Armillaria solidipes</name>
    <dbReference type="NCBI Taxonomy" id="1076256"/>
    <lineage>
        <taxon>Eukaryota</taxon>
        <taxon>Fungi</taxon>
        <taxon>Dikarya</taxon>
        <taxon>Basidiomycota</taxon>
        <taxon>Agaricomycotina</taxon>
        <taxon>Agaricomycetes</taxon>
        <taxon>Agaricomycetidae</taxon>
        <taxon>Agaricales</taxon>
        <taxon>Marasmiineae</taxon>
        <taxon>Physalacriaceae</taxon>
        <taxon>Armillaria</taxon>
    </lineage>
</organism>
<accession>A0A2H3BIC2</accession>
<sequence>MGQVWLYAGVFTFRAGGYSKSSHVYPVQLTRTLLWATLSGAMVAQISPWVLGVCAKVQKGCYNTNCASFPF</sequence>
<protein>
    <submittedName>
        <fullName evidence="1">Uncharacterized protein</fullName>
    </submittedName>
</protein>
<dbReference type="AlphaFoldDB" id="A0A2H3BIC2"/>
<gene>
    <name evidence="1" type="ORF">ARMSODRAFT_962147</name>
</gene>